<feature type="transmembrane region" description="Helical" evidence="1">
    <location>
        <begin position="63"/>
        <end position="81"/>
    </location>
</feature>
<evidence type="ECO:0000313" key="3">
    <source>
        <dbReference type="Proteomes" id="UP000032487"/>
    </source>
</evidence>
<proteinExistence type="predicted"/>
<dbReference type="Proteomes" id="UP000032487">
    <property type="component" value="Unassembled WGS sequence"/>
</dbReference>
<gene>
    <name evidence="2" type="ORF">UF78_07365</name>
</gene>
<evidence type="ECO:0000313" key="2">
    <source>
        <dbReference type="EMBL" id="KJH82666.1"/>
    </source>
</evidence>
<accession>A0A0D9ATE5</accession>
<dbReference type="RefSeq" id="WP_045161437.1">
    <property type="nucleotide sequence ID" value="NZ_JYHV01000014.1"/>
</dbReference>
<dbReference type="EMBL" id="JYHV01000014">
    <property type="protein sequence ID" value="KJH82666.1"/>
    <property type="molecule type" value="Genomic_DNA"/>
</dbReference>
<name>A0A0D9ATE5_STUST</name>
<sequence>MKRTDGFDARRLRPRQQRSWGARLGAALGLLLIVFGLLMTGSGAIPLFSDNEALANLALDREAAVTLIILGLILLMLGMFIRRRVRRRLNEPGGLSLSPKLKNRR</sequence>
<dbReference type="PATRIC" id="fig|316.101.peg.1188"/>
<comment type="caution">
    <text evidence="2">The sequence shown here is derived from an EMBL/GenBank/DDBJ whole genome shotgun (WGS) entry which is preliminary data.</text>
</comment>
<keyword evidence="1" id="KW-0812">Transmembrane</keyword>
<protein>
    <submittedName>
        <fullName evidence="2">Uncharacterized protein</fullName>
    </submittedName>
</protein>
<reference evidence="2 3" key="1">
    <citation type="submission" date="2015-02" db="EMBL/GenBank/DDBJ databases">
        <title>Draft genome sequence of Pseudomonas stutzeri NT0128 isolated from wheat (Triticum turgidum) rhizosphere.</title>
        <authorList>
            <person name="Tovi N."/>
            <person name="Frenk S."/>
            <person name="Hadar Y."/>
            <person name="Minz D."/>
        </authorList>
    </citation>
    <scope>NUCLEOTIDE SEQUENCE [LARGE SCALE GENOMIC DNA]</scope>
    <source>
        <strain evidence="2 3">NT0128</strain>
    </source>
</reference>
<organism evidence="2 3">
    <name type="scientific">Stutzerimonas stutzeri</name>
    <name type="common">Pseudomonas stutzeri</name>
    <dbReference type="NCBI Taxonomy" id="316"/>
    <lineage>
        <taxon>Bacteria</taxon>
        <taxon>Pseudomonadati</taxon>
        <taxon>Pseudomonadota</taxon>
        <taxon>Gammaproteobacteria</taxon>
        <taxon>Pseudomonadales</taxon>
        <taxon>Pseudomonadaceae</taxon>
        <taxon>Stutzerimonas</taxon>
    </lineage>
</organism>
<evidence type="ECO:0000256" key="1">
    <source>
        <dbReference type="SAM" id="Phobius"/>
    </source>
</evidence>
<keyword evidence="1" id="KW-1133">Transmembrane helix</keyword>
<feature type="transmembrane region" description="Helical" evidence="1">
    <location>
        <begin position="20"/>
        <end position="43"/>
    </location>
</feature>
<keyword evidence="1" id="KW-0472">Membrane</keyword>
<dbReference type="AlphaFoldDB" id="A0A0D9ATE5"/>